<keyword evidence="2" id="KW-0813">Transport</keyword>
<protein>
    <submittedName>
        <fullName evidence="6">Zinc ABC transporter substrate-binding protein</fullName>
    </submittedName>
</protein>
<feature type="chain" id="PRO_5026853355" evidence="5">
    <location>
        <begin position="17"/>
        <end position="299"/>
    </location>
</feature>
<keyword evidence="3 5" id="KW-0732">Signal</keyword>
<feature type="compositionally biased region" description="Basic and acidic residues" evidence="4">
    <location>
        <begin position="113"/>
        <end position="144"/>
    </location>
</feature>
<evidence type="ECO:0000313" key="7">
    <source>
        <dbReference type="EMBL" id="KAB7892365.1"/>
    </source>
</evidence>
<feature type="region of interest" description="Disordered" evidence="4">
    <location>
        <begin position="113"/>
        <end position="145"/>
    </location>
</feature>
<sequence length="299" mass="35038">MRFLITLFLMINFAYAQTNIVVSILPQQTFVEKIGGDKVKVIAMVPPGSNPHHYEPKTSQMKHISKAAIYFPIGFGFEETWLPKFANQNKNMKFVEMTKDIERIMMKRHKHKVDDKHHHHDEHHTKHDNHHGDKKESKYKEDPHTWTSPKNVKIMAKNIYDTLVQFDSINKEYYLNNYNSFVKEIEQTDARIKDIFSNMPKNSKFMVFHPAWGYFAKEYNLVQFAIEIEGKDPKPKILQKIIEEAREENIKAIFTQVEFSEKSAKVIADELNIKVIKETPLASNWSLNLIHVARTIANN</sequence>
<dbReference type="AlphaFoldDB" id="A0A6L4WVB1"/>
<dbReference type="SUPFAM" id="SSF53807">
    <property type="entry name" value="Helical backbone' metal receptor"/>
    <property type="match status" value="1"/>
</dbReference>
<reference evidence="8 9" key="1">
    <citation type="submission" date="2019-10" db="EMBL/GenBank/DDBJ databases">
        <title>Poseidonibacter ostreae sp. nov., isolated from the gut of the Ostrea denselamellosa.</title>
        <authorList>
            <person name="Choi A."/>
        </authorList>
    </citation>
    <scope>NUCLEOTIDE SEQUENCE [LARGE SCALE GENOMIC DNA]</scope>
    <source>
        <strain evidence="6 9">SJOD-M-33</strain>
        <strain evidence="7 8">SJOD-M-5</strain>
    </source>
</reference>
<gene>
    <name evidence="7" type="ORF">GBG18_02750</name>
    <name evidence="6" type="ORF">GBG19_02630</name>
</gene>
<name>A0A6L4WVB1_9BACT</name>
<evidence type="ECO:0000256" key="1">
    <source>
        <dbReference type="ARBA" id="ARBA00011028"/>
    </source>
</evidence>
<comment type="similarity">
    <text evidence="1">Belongs to the bacterial solute-binding protein 9 family.</text>
</comment>
<dbReference type="InterPro" id="IPR050492">
    <property type="entry name" value="Bact_metal-bind_prot9"/>
</dbReference>
<evidence type="ECO:0000256" key="3">
    <source>
        <dbReference type="ARBA" id="ARBA00022729"/>
    </source>
</evidence>
<dbReference type="PANTHER" id="PTHR42953">
    <property type="entry name" value="HIGH-AFFINITY ZINC UPTAKE SYSTEM PROTEIN ZNUA-RELATED"/>
    <property type="match status" value="1"/>
</dbReference>
<dbReference type="EMBL" id="WFKK01000004">
    <property type="protein sequence ID" value="KAB7890652.1"/>
    <property type="molecule type" value="Genomic_DNA"/>
</dbReference>
<dbReference type="PANTHER" id="PTHR42953:SF3">
    <property type="entry name" value="HIGH-AFFINITY ZINC UPTAKE SYSTEM PROTEIN ZNUA"/>
    <property type="match status" value="1"/>
</dbReference>
<dbReference type="GO" id="GO:0046872">
    <property type="term" value="F:metal ion binding"/>
    <property type="evidence" value="ECO:0007669"/>
    <property type="project" value="InterPro"/>
</dbReference>
<evidence type="ECO:0000313" key="6">
    <source>
        <dbReference type="EMBL" id="KAB7890652.1"/>
    </source>
</evidence>
<dbReference type="GO" id="GO:0030001">
    <property type="term" value="P:metal ion transport"/>
    <property type="evidence" value="ECO:0007669"/>
    <property type="project" value="InterPro"/>
</dbReference>
<feature type="signal peptide" evidence="5">
    <location>
        <begin position="1"/>
        <end position="16"/>
    </location>
</feature>
<comment type="caution">
    <text evidence="6">The sequence shown here is derived from an EMBL/GenBank/DDBJ whole genome shotgun (WGS) entry which is preliminary data.</text>
</comment>
<dbReference type="Pfam" id="PF01297">
    <property type="entry name" value="ZnuA"/>
    <property type="match status" value="1"/>
</dbReference>
<keyword evidence="8" id="KW-1185">Reference proteome</keyword>
<evidence type="ECO:0000256" key="5">
    <source>
        <dbReference type="SAM" id="SignalP"/>
    </source>
</evidence>
<dbReference type="Proteomes" id="UP000461010">
    <property type="component" value="Unassembled WGS sequence"/>
</dbReference>
<evidence type="ECO:0000256" key="2">
    <source>
        <dbReference type="ARBA" id="ARBA00022448"/>
    </source>
</evidence>
<dbReference type="InterPro" id="IPR006127">
    <property type="entry name" value="ZnuA-like"/>
</dbReference>
<evidence type="ECO:0000313" key="9">
    <source>
        <dbReference type="Proteomes" id="UP000472839"/>
    </source>
</evidence>
<evidence type="ECO:0000313" key="8">
    <source>
        <dbReference type="Proteomes" id="UP000461010"/>
    </source>
</evidence>
<dbReference type="EMBL" id="WFKJ01000005">
    <property type="protein sequence ID" value="KAB7892365.1"/>
    <property type="molecule type" value="Genomic_DNA"/>
</dbReference>
<evidence type="ECO:0000256" key="4">
    <source>
        <dbReference type="SAM" id="MobiDB-lite"/>
    </source>
</evidence>
<dbReference type="RefSeq" id="WP_152188184.1">
    <property type="nucleotide sequence ID" value="NZ_WFKJ01000005.1"/>
</dbReference>
<dbReference type="Proteomes" id="UP000472839">
    <property type="component" value="Unassembled WGS sequence"/>
</dbReference>
<accession>A0A6L4WVB1</accession>
<proteinExistence type="inferred from homology"/>
<organism evidence="6 9">
    <name type="scientific">Poseidonibacter ostreae</name>
    <dbReference type="NCBI Taxonomy" id="2654171"/>
    <lineage>
        <taxon>Bacteria</taxon>
        <taxon>Pseudomonadati</taxon>
        <taxon>Campylobacterota</taxon>
        <taxon>Epsilonproteobacteria</taxon>
        <taxon>Campylobacterales</taxon>
        <taxon>Arcobacteraceae</taxon>
        <taxon>Poseidonibacter</taxon>
    </lineage>
</organism>
<dbReference type="Gene3D" id="3.40.50.1980">
    <property type="entry name" value="Nitrogenase molybdenum iron protein domain"/>
    <property type="match status" value="2"/>
</dbReference>